<evidence type="ECO:0000256" key="1">
    <source>
        <dbReference type="ARBA" id="ARBA00004561"/>
    </source>
</evidence>
<evidence type="ECO:0000313" key="10">
    <source>
        <dbReference type="EMBL" id="BBO21561.1"/>
    </source>
</evidence>
<feature type="signal peptide" evidence="8">
    <location>
        <begin position="1"/>
        <end position="30"/>
    </location>
</feature>
<evidence type="ECO:0000313" key="11">
    <source>
        <dbReference type="Proteomes" id="UP000662914"/>
    </source>
</evidence>
<dbReference type="InterPro" id="IPR011047">
    <property type="entry name" value="Quinoprotein_ADH-like_sf"/>
</dbReference>
<keyword evidence="5" id="KW-0106">Calcium</keyword>
<evidence type="ECO:0000256" key="5">
    <source>
        <dbReference type="ARBA" id="ARBA00022837"/>
    </source>
</evidence>
<reference evidence="10" key="1">
    <citation type="journal article" name="DNA Res.">
        <title>The physiological potential of anammox bacteria as revealed by their core genome structure.</title>
        <authorList>
            <person name="Okubo T."/>
            <person name="Toyoda A."/>
            <person name="Fukuhara K."/>
            <person name="Uchiyama I."/>
            <person name="Harigaya Y."/>
            <person name="Kuroiwa M."/>
            <person name="Suzuki T."/>
            <person name="Murakami Y."/>
            <person name="Suwa Y."/>
            <person name="Takami H."/>
        </authorList>
    </citation>
    <scope>NUCLEOTIDE SEQUENCE</scope>
    <source>
        <strain evidence="10">317325-3</strain>
    </source>
</reference>
<keyword evidence="4" id="KW-0479">Metal-binding</keyword>
<dbReference type="InterPro" id="IPR008707">
    <property type="entry name" value="B-propeller_PilY1"/>
</dbReference>
<proteinExistence type="inferred from homology"/>
<dbReference type="GO" id="GO:0046872">
    <property type="term" value="F:metal ion binding"/>
    <property type="evidence" value="ECO:0007669"/>
    <property type="project" value="UniProtKB-KW"/>
</dbReference>
<keyword evidence="8" id="KW-0732">Signal</keyword>
<comment type="similarity">
    <text evidence="2">Belongs to the PilY1 family.</text>
</comment>
<name>A0A809S690_9PROT</name>
<feature type="region of interest" description="Disordered" evidence="7">
    <location>
        <begin position="320"/>
        <end position="340"/>
    </location>
</feature>
<evidence type="ECO:0000256" key="6">
    <source>
        <dbReference type="ARBA" id="ARBA00023263"/>
    </source>
</evidence>
<feature type="compositionally biased region" description="Polar residues" evidence="7">
    <location>
        <begin position="325"/>
        <end position="335"/>
    </location>
</feature>
<dbReference type="Gene3D" id="3.40.50.410">
    <property type="entry name" value="von Willebrand factor, type A domain"/>
    <property type="match status" value="1"/>
</dbReference>
<sequence>MKPKSSLKRGLAWTLIAALANPAASLPVWAQVPPNSSTGDFVIYTSTASGGASEPNILMIIDTSDSMNIAEPWREYPGAYDSHVEYLWNDISVISNSEQTIEHASKISTAAQSVTPFSKYGFWAGATLADRQALWTAARNYANATEPGDPGARNAYRNYNNANWIYWLPAGTAENDARLRSPSFNRWAGGVAEIGGLRGGISFSGNDYRSYNKCTASAPELYPSTVFAPTDYAKNTGKYLNQEWQRWERFLGLRNGRAADGDTSYPTTVGAGETPTSGTNTIAAGSAVGTIGNRIRARNEFLGPPATGVNPVRDSWPRQAPFGDNWTNIGSTGQPIRTRKAGDRSGWVDLKADLGGFNFANSVGSYNATVLMNTLTSYQATFYGSAPSATNALSLAWKGNRDQTGPAPAFGSMLGTPAYYDNDAQLLRLNTGGGTTLCTRTCDIDADPGTGGNQAAYPATGNNDGSNTARYWVRSGATCQSTGTSGSDCSTLPAACGTPNTGSNFVNANYTGCAWSGRQSNYVEGEGTWYYGGTCSGSCRGQGYGLGTADCSSGATSTNYCTAGGSTVTRNGVTMNNAVLNNSTSNCSDKADLSQTCPTREGVAGCYWVSGTDPCADRTVTSGTSTTDYSVHTLNSYDNYLYHDCKADNGTSGNPGGSYLSNHAGIPFNTAWAPSVHPTNQPYIAANPGASYPAVDMYSVNYLNWKFGPKGPNGHPIGRKTRLQIAKDALSDLVATTNGVRFGLEVFNKRDTSSFAEGGNIAYKITTMGPKNCSLASPTTTASMTAGSSVLTLASNPGFGVGNAITVPGAGVAGSNLSATVMSVMGTVLVLSTAAATTVSGVTVAVPPCSAGELTAYANRAVLIAKINSLVAASRTPLTESLYEAYRYFRGEAPVFGRLATTAAAGGTVAAGCDKTAFATPGGGADCTGSSGNYVSPMVSSLDPTTGLPAACQKNFVVLMTDGGPEDDFSANPAIKALSDSVVAGTVSPDTRVDVNQTDTTTGQFEDAGLPYGPTDLAGTANDGGYIWLDELAYYMSVSDMNTAITGRQPVVTYTIGFAGANTPVLQQAATRSGGNNYVANDSDELAAALTAAVAAIREWNPTVSAPTVPLSALNRSESGEQVYLAFFGPSNSQAWAGTVKQFRFGEGETVCGRTAVPDAPIELCLVGKTVLSGGSVKNIEKVEIDPITSEQTVVVNPAAVSFWNPSNTQDGSKPNLGGSGQRLKDDGTWNPSTRRVFTIITDPGALSEGVSGSANLLDGGNAVTESNTTLLTKARLGNAGMSDATRAMLINFVRGGNPADANCADASAGTACTAWQGWPHFDVLHSRPALITYNPTPVADPEVGGGQLAAAQYLFFLTNEGLLRAVDAKTGAEKWSFLIEEAISRLVDVRNNLAGQHLTLADGAPAVWTHDVNGDGIIGNAAGEKAFLFFGLRRGGRAYYGLDVTDIENPRLMWKISNTTRCTGVSCSASADFAEMGYAWSSPAVGRLRAIGDPSVPALIFGGGYDPNEDNASIAAADSMGRAVYFIRGDDSALLKAFKHDNTGNMDFSIPSDVAALNTDMDSQNYLDRAYVGDMAANVWRFDFNNADPAAWTAKHFAALSDPFALPGTAPNRKILFPPAVVKQNFKGQRYDAVYVGTGDREHPLNTASVDKMFMLKDTGVGLAASADPTIVYPGNLLDITSSFDETDFNTLLGGTPWSMKTGWYMNFASGEKMTSSPTVYRNILSFSTYSPNLSINACVPPGKGVLYGMNALDGSVISGTYAAGMGVTAQQRRQYVGLAVRGYIPTGSLIVRGKKVFVVNVAEGRLLYRQIGTIGGASKVYWYRESER</sequence>
<keyword evidence="3" id="KW-1029">Fimbrium biogenesis</keyword>
<feature type="domain" description="PilY1 beta-propeller" evidence="9">
    <location>
        <begin position="1423"/>
        <end position="1592"/>
    </location>
</feature>
<evidence type="ECO:0000256" key="3">
    <source>
        <dbReference type="ARBA" id="ARBA00022558"/>
    </source>
</evidence>
<dbReference type="GO" id="GO:0009289">
    <property type="term" value="C:pilus"/>
    <property type="evidence" value="ECO:0007669"/>
    <property type="project" value="UniProtKB-SubCell"/>
</dbReference>
<gene>
    <name evidence="10" type="ORF">DSYM_22600</name>
</gene>
<dbReference type="Proteomes" id="UP000662914">
    <property type="component" value="Chromosome"/>
</dbReference>
<dbReference type="EMBL" id="AP021857">
    <property type="protein sequence ID" value="BBO21561.1"/>
    <property type="molecule type" value="Genomic_DNA"/>
</dbReference>
<organism evidence="10 11">
    <name type="scientific">Candidatus Desulfobacillus denitrificans</name>
    <dbReference type="NCBI Taxonomy" id="2608985"/>
    <lineage>
        <taxon>Bacteria</taxon>
        <taxon>Pseudomonadati</taxon>
        <taxon>Pseudomonadota</taxon>
        <taxon>Betaproteobacteria</taxon>
        <taxon>Candidatus Desulfobacillus</taxon>
    </lineage>
</organism>
<dbReference type="SUPFAM" id="SSF50998">
    <property type="entry name" value="Quinoprotein alcohol dehydrogenase-like"/>
    <property type="match status" value="1"/>
</dbReference>
<evidence type="ECO:0000256" key="2">
    <source>
        <dbReference type="ARBA" id="ARBA00008387"/>
    </source>
</evidence>
<evidence type="ECO:0000256" key="8">
    <source>
        <dbReference type="SAM" id="SignalP"/>
    </source>
</evidence>
<feature type="chain" id="PRO_5035326981" description="PilY1 beta-propeller domain-containing protein" evidence="8">
    <location>
        <begin position="31"/>
        <end position="1830"/>
    </location>
</feature>
<evidence type="ECO:0000256" key="7">
    <source>
        <dbReference type="SAM" id="MobiDB-lite"/>
    </source>
</evidence>
<comment type="subcellular location">
    <subcellularLocation>
        <location evidence="1">Fimbrium</location>
    </subcellularLocation>
</comment>
<evidence type="ECO:0000259" key="9">
    <source>
        <dbReference type="Pfam" id="PF05567"/>
    </source>
</evidence>
<evidence type="ECO:0000256" key="4">
    <source>
        <dbReference type="ARBA" id="ARBA00022723"/>
    </source>
</evidence>
<dbReference type="Pfam" id="PF05567">
    <property type="entry name" value="T4P_PilY1"/>
    <property type="match status" value="1"/>
</dbReference>
<feature type="region of interest" description="Disordered" evidence="7">
    <location>
        <begin position="1206"/>
        <end position="1229"/>
    </location>
</feature>
<dbReference type="InterPro" id="IPR036465">
    <property type="entry name" value="vWFA_dom_sf"/>
</dbReference>
<keyword evidence="6" id="KW-0281">Fimbrium</keyword>
<accession>A0A809S690</accession>
<protein>
    <recommendedName>
        <fullName evidence="9">PilY1 beta-propeller domain-containing protein</fullName>
    </recommendedName>
</protein>
<dbReference type="KEGG" id="ddz:DSYM_22600"/>